<protein>
    <submittedName>
        <fullName evidence="1">Putative secreted protein</fullName>
    </submittedName>
</protein>
<dbReference type="EMBL" id="GIIL01007174">
    <property type="protein sequence ID" value="NOV50900.1"/>
    <property type="molecule type" value="Transcribed_RNA"/>
</dbReference>
<evidence type="ECO:0000313" key="1">
    <source>
        <dbReference type="EMBL" id="NOV50900.1"/>
    </source>
</evidence>
<name>A0A6M2DYW6_XENCH</name>
<sequence length="80" mass="8686">MVAVQAIIISKWVAVIIIHRLIIAVREDGAAVEDSIIIEVMADVGVETFMEGCPMTQSSEDTAVAINAYLLHHAVTIRLL</sequence>
<dbReference type="AlphaFoldDB" id="A0A6M2DYW6"/>
<reference evidence="1" key="1">
    <citation type="submission" date="2020-03" db="EMBL/GenBank/DDBJ databases">
        <title>Transcriptomic Profiling of the Digestive Tract of the Rat Flea, Xenopsylla cheopis, Following Blood Feeding and Infection with Yersinia pestis.</title>
        <authorList>
            <person name="Bland D.M."/>
            <person name="Martens C.A."/>
            <person name="Virtaneva K."/>
            <person name="Kanakabandi K."/>
            <person name="Long D."/>
            <person name="Rosenke R."/>
            <person name="Saturday G.A."/>
            <person name="Hoyt F.H."/>
            <person name="Bruno D.P."/>
            <person name="Ribeiro J.M.C."/>
            <person name="Hinnebusch J."/>
        </authorList>
    </citation>
    <scope>NUCLEOTIDE SEQUENCE</scope>
</reference>
<organism evidence="1">
    <name type="scientific">Xenopsylla cheopis</name>
    <name type="common">Oriental rat flea</name>
    <name type="synonym">Pulex cheopis</name>
    <dbReference type="NCBI Taxonomy" id="163159"/>
    <lineage>
        <taxon>Eukaryota</taxon>
        <taxon>Metazoa</taxon>
        <taxon>Ecdysozoa</taxon>
        <taxon>Arthropoda</taxon>
        <taxon>Hexapoda</taxon>
        <taxon>Insecta</taxon>
        <taxon>Pterygota</taxon>
        <taxon>Neoptera</taxon>
        <taxon>Endopterygota</taxon>
        <taxon>Siphonaptera</taxon>
        <taxon>Pulicidae</taxon>
        <taxon>Xenopsyllinae</taxon>
        <taxon>Xenopsylla</taxon>
    </lineage>
</organism>
<accession>A0A6M2DYW6</accession>
<proteinExistence type="predicted"/>